<dbReference type="PATRIC" id="fig|1401659.3.peg.858"/>
<dbReference type="EMBL" id="CP006731">
    <property type="protein sequence ID" value="AHB69224.1"/>
    <property type="molecule type" value="Genomic_DNA"/>
</dbReference>
<evidence type="ECO:0000313" key="3">
    <source>
        <dbReference type="Proteomes" id="UP000018545"/>
    </source>
</evidence>
<name>V5TXE5_9ENTR</name>
<feature type="chain" id="PRO_5004741072" evidence="1">
    <location>
        <begin position="28"/>
        <end position="126"/>
    </location>
</feature>
<dbReference type="Proteomes" id="UP000018545">
    <property type="component" value="Chromosome"/>
</dbReference>
<feature type="signal peptide" evidence="1">
    <location>
        <begin position="1"/>
        <end position="27"/>
    </location>
</feature>
<accession>V5TXE5</accession>
<dbReference type="KEGG" id="csi:P262_01215"/>
<gene>
    <name evidence="2" type="ORF">P262_01215</name>
</gene>
<dbReference type="InterPro" id="IPR049973">
    <property type="entry name" value="STY0301-like"/>
</dbReference>
<proteinExistence type="predicted"/>
<dbReference type="HOGENOM" id="CLU_164605_0_0_6"/>
<protein>
    <submittedName>
        <fullName evidence="2">Uncharacterized protein</fullName>
    </submittedName>
</protein>
<keyword evidence="1" id="KW-0732">Signal</keyword>
<organism evidence="2 3">
    <name type="scientific">Cronobacter malonaticus</name>
    <dbReference type="NCBI Taxonomy" id="413503"/>
    <lineage>
        <taxon>Bacteria</taxon>
        <taxon>Pseudomonadati</taxon>
        <taxon>Pseudomonadota</taxon>
        <taxon>Gammaproteobacteria</taxon>
        <taxon>Enterobacterales</taxon>
        <taxon>Enterobacteriaceae</taxon>
        <taxon>Cronobacter</taxon>
    </lineage>
</organism>
<dbReference type="AlphaFoldDB" id="V5TXE5"/>
<evidence type="ECO:0000256" key="1">
    <source>
        <dbReference type="SAM" id="SignalP"/>
    </source>
</evidence>
<sequence>MEIIIMLWSKTLLLSAGLFLSVTGAQATVTLCPQYPTAQDKTHVLDDASLFVGPPEGLVDLMPDNDSDTVWTLPDYQDEAKKSKTSLYFVCLYKNTKQTVNLIVPATAKKCSVAYDKNSKLIAACE</sequence>
<dbReference type="NCBIfam" id="NF042415">
    <property type="entry name" value="STY0301_fam"/>
    <property type="match status" value="1"/>
</dbReference>
<reference evidence="2 3" key="1">
    <citation type="journal article" date="2014" name="Genome Announc.">
        <title>Complete Genome Sequence of Cronobacter sakazakii Strain CMCC 45402.</title>
        <authorList>
            <person name="Zhao Z."/>
            <person name="Wang L."/>
            <person name="Wang B."/>
            <person name="Liang H."/>
            <person name="Ye Q."/>
            <person name="Zeng M."/>
        </authorList>
    </citation>
    <scope>NUCLEOTIDE SEQUENCE [LARGE SCALE GENOMIC DNA]</scope>
    <source>
        <strain evidence="3">45402</strain>
    </source>
</reference>
<evidence type="ECO:0000313" key="2">
    <source>
        <dbReference type="EMBL" id="AHB69224.1"/>
    </source>
</evidence>